<feature type="transmembrane region" description="Helical" evidence="1">
    <location>
        <begin position="38"/>
        <end position="56"/>
    </location>
</feature>
<keyword evidence="1" id="KW-1133">Transmembrane helix</keyword>
<keyword evidence="1" id="KW-0812">Transmembrane</keyword>
<evidence type="ECO:0000313" key="3">
    <source>
        <dbReference type="Proteomes" id="UP000598350"/>
    </source>
</evidence>
<evidence type="ECO:0000256" key="1">
    <source>
        <dbReference type="SAM" id="Phobius"/>
    </source>
</evidence>
<dbReference type="EMBL" id="JABTCG010000003">
    <property type="protein sequence ID" value="MBD0850945.1"/>
    <property type="molecule type" value="Genomic_DNA"/>
</dbReference>
<gene>
    <name evidence="2" type="ORF">HPE63_09720</name>
</gene>
<sequence>MFSNGQLIFAILFIVVFATVIAYTYKKDKKLHSKNYKGVKWVGIIFILFLIILFYIKYMLNN</sequence>
<comment type="caution">
    <text evidence="2">The sequence shown here is derived from an EMBL/GenBank/DDBJ whole genome shotgun (WGS) entry which is preliminary data.</text>
</comment>
<evidence type="ECO:0000313" key="2">
    <source>
        <dbReference type="EMBL" id="MBD0850945.1"/>
    </source>
</evidence>
<name>A0ABR7VB97_9FLAO</name>
<dbReference type="Proteomes" id="UP000598350">
    <property type="component" value="Unassembled WGS sequence"/>
</dbReference>
<dbReference type="RefSeq" id="WP_188314072.1">
    <property type="nucleotide sequence ID" value="NZ_JABTCG010000003.1"/>
</dbReference>
<proteinExistence type="predicted"/>
<organism evidence="2 3">
    <name type="scientific">Maribacter arenosus</name>
    <dbReference type="NCBI Taxonomy" id="1854708"/>
    <lineage>
        <taxon>Bacteria</taxon>
        <taxon>Pseudomonadati</taxon>
        <taxon>Bacteroidota</taxon>
        <taxon>Flavobacteriia</taxon>
        <taxon>Flavobacteriales</taxon>
        <taxon>Flavobacteriaceae</taxon>
        <taxon>Maribacter</taxon>
    </lineage>
</organism>
<accession>A0ABR7VB97</accession>
<keyword evidence="1" id="KW-0472">Membrane</keyword>
<evidence type="ECO:0008006" key="4">
    <source>
        <dbReference type="Google" id="ProtNLM"/>
    </source>
</evidence>
<protein>
    <recommendedName>
        <fullName evidence="4">Mid2-like cell wall stress sensor domain protein</fullName>
    </recommendedName>
</protein>
<feature type="transmembrane region" description="Helical" evidence="1">
    <location>
        <begin position="6"/>
        <end position="26"/>
    </location>
</feature>
<reference evidence="2 3" key="1">
    <citation type="submission" date="2020-05" db="EMBL/GenBank/DDBJ databases">
        <title>The draft genome sequence of Maribacter arenosus CAU 1321.</title>
        <authorList>
            <person name="Mu L."/>
        </authorList>
    </citation>
    <scope>NUCLEOTIDE SEQUENCE [LARGE SCALE GENOMIC DNA]</scope>
    <source>
        <strain evidence="2 3">CAU 1321</strain>
    </source>
</reference>
<keyword evidence="3" id="KW-1185">Reference proteome</keyword>